<keyword evidence="9" id="KW-1015">Disulfide bond</keyword>
<dbReference type="SMART" id="SM00219">
    <property type="entry name" value="TyrKc"/>
    <property type="match status" value="1"/>
</dbReference>
<keyword evidence="3 10" id="KW-0547">Nucleotide-binding</keyword>
<evidence type="ECO:0000313" key="15">
    <source>
        <dbReference type="Proteomes" id="UP000007799"/>
    </source>
</evidence>
<dbReference type="PROSITE" id="PS01186">
    <property type="entry name" value="EGF_2"/>
    <property type="match status" value="1"/>
</dbReference>
<dbReference type="InterPro" id="IPR000494">
    <property type="entry name" value="Rcpt_L-dom"/>
</dbReference>
<dbReference type="KEGG" id="sre:PTSG_04246"/>
<keyword evidence="4 14" id="KW-0418">Kinase</keyword>
<dbReference type="SUPFAM" id="SSF57184">
    <property type="entry name" value="Growth factor receptor domain"/>
    <property type="match status" value="2"/>
</dbReference>
<evidence type="ECO:0000256" key="1">
    <source>
        <dbReference type="ARBA" id="ARBA00004167"/>
    </source>
</evidence>
<feature type="domain" description="EGF-like" evidence="13">
    <location>
        <begin position="839"/>
        <end position="876"/>
    </location>
</feature>
<dbReference type="PROSITE" id="PS50026">
    <property type="entry name" value="EGF_3"/>
    <property type="match status" value="1"/>
</dbReference>
<dbReference type="InterPro" id="IPR001245">
    <property type="entry name" value="Ser-Thr/Tyr_kinase_cat_dom"/>
</dbReference>
<dbReference type="SUPFAM" id="SSF56112">
    <property type="entry name" value="Protein kinase-like (PK-like)"/>
    <property type="match status" value="1"/>
</dbReference>
<keyword evidence="9" id="KW-0245">EGF-like domain</keyword>
<evidence type="ECO:0000256" key="7">
    <source>
        <dbReference type="ARBA" id="ARBA00023180"/>
    </source>
</evidence>
<evidence type="ECO:0000256" key="11">
    <source>
        <dbReference type="SAM" id="SignalP"/>
    </source>
</evidence>
<dbReference type="CDD" id="cd00192">
    <property type="entry name" value="PTKc"/>
    <property type="match status" value="1"/>
</dbReference>
<evidence type="ECO:0000256" key="8">
    <source>
        <dbReference type="ARBA" id="ARBA00051243"/>
    </source>
</evidence>
<accession>F2U706</accession>
<keyword evidence="7" id="KW-0325">Glycoprotein</keyword>
<proteinExistence type="predicted"/>
<dbReference type="EMBL" id="GL832963">
    <property type="protein sequence ID" value="EGD83638.1"/>
    <property type="molecule type" value="Genomic_DNA"/>
</dbReference>
<dbReference type="PROSITE" id="PS00022">
    <property type="entry name" value="EGF_1"/>
    <property type="match status" value="1"/>
</dbReference>
<dbReference type="SMART" id="SM00181">
    <property type="entry name" value="EGF"/>
    <property type="match status" value="2"/>
</dbReference>
<dbReference type="CDD" id="cd00064">
    <property type="entry name" value="FU"/>
    <property type="match status" value="3"/>
</dbReference>
<organism evidence="15">
    <name type="scientific">Salpingoeca rosetta (strain ATCC 50818 / BSB-021)</name>
    <dbReference type="NCBI Taxonomy" id="946362"/>
    <lineage>
        <taxon>Eukaryota</taxon>
        <taxon>Choanoflagellata</taxon>
        <taxon>Craspedida</taxon>
        <taxon>Salpingoecidae</taxon>
        <taxon>Salpingoeca</taxon>
    </lineage>
</organism>
<dbReference type="PROSITE" id="PS50011">
    <property type="entry name" value="PROTEIN_KINASE_DOM"/>
    <property type="match status" value="1"/>
</dbReference>
<dbReference type="InterPro" id="IPR000742">
    <property type="entry name" value="EGF"/>
</dbReference>
<dbReference type="PROSITE" id="PS00109">
    <property type="entry name" value="PROTEIN_KINASE_TYR"/>
    <property type="match status" value="1"/>
</dbReference>
<dbReference type="InParanoid" id="F2U706"/>
<dbReference type="SMART" id="SM00261">
    <property type="entry name" value="FU"/>
    <property type="match status" value="4"/>
</dbReference>
<dbReference type="FunCoup" id="F2U706">
    <property type="interactions" value="556"/>
</dbReference>
<feature type="domain" description="Protein kinase" evidence="12">
    <location>
        <begin position="953"/>
        <end position="1234"/>
    </location>
</feature>
<dbReference type="RefSeq" id="XP_004995142.1">
    <property type="nucleotide sequence ID" value="XM_004995085.1"/>
</dbReference>
<keyword evidence="2" id="KW-0808">Transferase</keyword>
<dbReference type="Proteomes" id="UP000007799">
    <property type="component" value="Unassembled WGS sequence"/>
</dbReference>
<evidence type="ECO:0000256" key="2">
    <source>
        <dbReference type="ARBA" id="ARBA00022679"/>
    </source>
</evidence>
<evidence type="ECO:0000256" key="4">
    <source>
        <dbReference type="ARBA" id="ARBA00022777"/>
    </source>
</evidence>
<dbReference type="PRINTS" id="PR00109">
    <property type="entry name" value="TYRKINASE"/>
</dbReference>
<feature type="signal peptide" evidence="11">
    <location>
        <begin position="1"/>
        <end position="25"/>
    </location>
</feature>
<dbReference type="InterPro" id="IPR008266">
    <property type="entry name" value="Tyr_kinase_AS"/>
</dbReference>
<feature type="binding site" evidence="10">
    <location>
        <position position="990"/>
    </location>
    <ligand>
        <name>ATP</name>
        <dbReference type="ChEBI" id="CHEBI:30616"/>
    </ligand>
</feature>
<dbReference type="PANTHER" id="PTHR24416:SF600">
    <property type="entry name" value="PDGF- AND VEGF-RECEPTOR RELATED, ISOFORM J"/>
    <property type="match status" value="1"/>
</dbReference>
<evidence type="ECO:0000256" key="10">
    <source>
        <dbReference type="PROSITE-ProRule" id="PRU10141"/>
    </source>
</evidence>
<dbReference type="Pfam" id="PF07714">
    <property type="entry name" value="PK_Tyr_Ser-Thr"/>
    <property type="match status" value="1"/>
</dbReference>
<keyword evidence="15" id="KW-1185">Reference proteome</keyword>
<comment type="caution">
    <text evidence="9">Lacks conserved residue(s) required for the propagation of feature annotation.</text>
</comment>
<dbReference type="FunFam" id="1.10.510.10:FF:000554">
    <property type="entry name" value="Predicted protein"/>
    <property type="match status" value="1"/>
</dbReference>
<dbReference type="GeneID" id="16075722"/>
<comment type="subcellular location">
    <subcellularLocation>
        <location evidence="1">Membrane</location>
        <topology evidence="1">Single-pass membrane protein</topology>
    </subcellularLocation>
</comment>
<protein>
    <submittedName>
        <fullName evidence="14">TK protein kinase</fullName>
    </submittedName>
</protein>
<dbReference type="GO" id="GO:0005524">
    <property type="term" value="F:ATP binding"/>
    <property type="evidence" value="ECO:0007669"/>
    <property type="project" value="UniProtKB-UniRule"/>
</dbReference>
<evidence type="ECO:0000256" key="5">
    <source>
        <dbReference type="ARBA" id="ARBA00022840"/>
    </source>
</evidence>
<dbReference type="GO" id="GO:0038127">
    <property type="term" value="P:ERBB signaling pathway"/>
    <property type="evidence" value="ECO:0007669"/>
    <property type="project" value="UniProtKB-ARBA"/>
</dbReference>
<comment type="catalytic activity">
    <reaction evidence="8">
        <text>L-tyrosyl-[protein] + ATP = O-phospho-L-tyrosyl-[protein] + ADP + H(+)</text>
        <dbReference type="Rhea" id="RHEA:10596"/>
        <dbReference type="Rhea" id="RHEA-COMP:10136"/>
        <dbReference type="Rhea" id="RHEA-COMP:20101"/>
        <dbReference type="ChEBI" id="CHEBI:15378"/>
        <dbReference type="ChEBI" id="CHEBI:30616"/>
        <dbReference type="ChEBI" id="CHEBI:46858"/>
        <dbReference type="ChEBI" id="CHEBI:61978"/>
        <dbReference type="ChEBI" id="CHEBI:456216"/>
        <dbReference type="EC" id="2.7.10.1"/>
    </reaction>
</comment>
<name>F2U706_SALR5</name>
<dbReference type="InterPro" id="IPR009030">
    <property type="entry name" value="Growth_fac_rcpt_cys_sf"/>
</dbReference>
<evidence type="ECO:0000256" key="3">
    <source>
        <dbReference type="ARBA" id="ARBA00022741"/>
    </source>
</evidence>
<dbReference type="Gene3D" id="1.10.510.10">
    <property type="entry name" value="Transferase(Phosphotransferase) domain 1"/>
    <property type="match status" value="1"/>
</dbReference>
<dbReference type="eggNOG" id="KOG1025">
    <property type="taxonomic scope" value="Eukaryota"/>
</dbReference>
<dbReference type="Gene3D" id="2.10.220.10">
    <property type="entry name" value="Hormone Receptor, Insulin-like Growth Factor Receptor 1, Chain A, domain 2"/>
    <property type="match status" value="3"/>
</dbReference>
<feature type="chain" id="PRO_5003288447" evidence="11">
    <location>
        <begin position="26"/>
        <end position="1319"/>
    </location>
</feature>
<reference evidence="14" key="1">
    <citation type="submission" date="2009-08" db="EMBL/GenBank/DDBJ databases">
        <title>Annotation of Salpingoeca rosetta.</title>
        <authorList>
            <consortium name="The Broad Institute Genome Sequencing Platform"/>
            <person name="Russ C."/>
            <person name="Cuomo C."/>
            <person name="Burger G."/>
            <person name="Gray M.W."/>
            <person name="Holland P.W.H."/>
            <person name="King N."/>
            <person name="Lang F.B.F."/>
            <person name="Roger A.J."/>
            <person name="Ruiz-Trillo I."/>
            <person name="Young S.K."/>
            <person name="Zeng Q."/>
            <person name="Gargeya S."/>
            <person name="Alvarado L."/>
            <person name="Berlin A."/>
            <person name="Chapman S.B."/>
            <person name="Chen Z."/>
            <person name="Freedman E."/>
            <person name="Gellesch M."/>
            <person name="Goldberg J."/>
            <person name="Griggs A."/>
            <person name="Gujja S."/>
            <person name="Heilman E."/>
            <person name="Heiman D."/>
            <person name="Howarth C."/>
            <person name="Mehta T."/>
            <person name="Neiman D."/>
            <person name="Pearson M."/>
            <person name="Roberts A."/>
            <person name="Saif S."/>
            <person name="Shea T."/>
            <person name="Shenoy N."/>
            <person name="Sisk P."/>
            <person name="Stolte C."/>
            <person name="Sykes S."/>
            <person name="White J."/>
            <person name="Yandava C."/>
            <person name="Haas B."/>
            <person name="Nusbaum C."/>
            <person name="Birren B."/>
        </authorList>
    </citation>
    <scope>NUCLEOTIDE SEQUENCE [LARGE SCALE GENOMIC DNA]</scope>
    <source>
        <strain evidence="14">ATCC 50818</strain>
    </source>
</reference>
<dbReference type="OMA" id="VCHSECL"/>
<dbReference type="InterPro" id="IPR020635">
    <property type="entry name" value="Tyr_kinase_cat_dom"/>
</dbReference>
<dbReference type="InterPro" id="IPR000719">
    <property type="entry name" value="Prot_kinase_dom"/>
</dbReference>
<keyword evidence="6" id="KW-0829">Tyrosine-protein kinase</keyword>
<dbReference type="InterPro" id="IPR036941">
    <property type="entry name" value="Rcpt_L-dom_sf"/>
</dbReference>
<dbReference type="InterPro" id="IPR006212">
    <property type="entry name" value="Furin_repeat"/>
</dbReference>
<evidence type="ECO:0000256" key="9">
    <source>
        <dbReference type="PROSITE-ProRule" id="PRU00076"/>
    </source>
</evidence>
<dbReference type="GO" id="GO:0004714">
    <property type="term" value="F:transmembrane receptor protein tyrosine kinase activity"/>
    <property type="evidence" value="ECO:0007669"/>
    <property type="project" value="UniProtKB-EC"/>
</dbReference>
<sequence length="1319" mass="142329">MVAMAVPRALVCALALLLCTSAATALDVQVGWDRSTLTVNFKTLPSVLESLSNVTVFDGSISILNTVCNTYSYAQLTSFFGNIREIRGFLSVALSDAPSWDCVSDLGFFANLRVIRGLTAYTDTATDVALYINPADMAPSHLGLSRLQMVGKYGINIQGLRPNSAIMCGKGRVDDAGFEGVNLTALLPGTASRVGTSPVKFEVTNGDDVATVEYNQDPPANGDFCPSPFCHASCNGVCWGPDAGDCQVVCSQDCGTAGCFDTSPGTCCPAECFGGCTDDNGVTLCHACADGYLITSNGTCVLDMGNSSCPTGSYPAGLFIEQVEGCDDDRAITRTVSHFYCNDNCEANQHDPLALEDGVCVDVCASGREPNATTNECIPLAEGEIAYKPCRSVFNVVDRCTLRYLEDEDCDTLLGSIIAVKDSSPNALAYATEAELQVLSRIRRILGSVQLTFAPFTSLNVLRSVEYIEARDGARPSGVDFGLVLVLSPLLRTAPLASLRYVPSVSFSGNPNLCFYYSTIDWEELGVTSVSPDPVPAATFGFTFNPLSYTDDFVTTHDSFPKEHPACDSTCHPLCRPDRCWGPDIDDCQRCPNNTLLHEGACLAVGETCPDGFYSNTWSCRPCHSDCAACTGPTASECAACEGALYLKDSRCVPGCGDNFFANATTNACESCHTQCMQCFGPASDECAECVAGFSLRPWNNTCTPVGTCPTGYFSDTATKTCTACPSNCIACTANTANAVPPILCLQADDGYYVTGGQVFAVDTCMPGMEYEQMAPTPTSNRACAPITQCVVGREYIYENATSVSDQVCANCTECDPVTQVRRQGAGSCDGVVDSVCDFINVCLLDGCMNGGNCTSYNGTTRVCSCTSGFCGDSCQFVMGSDGVCGATTAQSSTEQLFTAVGGAAGGLVLLVVLVVVTLRVRERIYGEIYKPDDKFRAQHAPTDAWEIERDLLTVGRVIGEGQFGKVSRGLLVKSRDPYDETPAQDVAVKQLKGNANGTQEEDEFFKEMDLMKSLGRHRHVLSLVGVCTLDDPILLLTEFSEHGDLRSYLRSHRPSLTQPESIFEEDKIDFGAQIASGMLFLADNKIVHRDLAARNILVSSGTVLKVSDFGLARDVAGEDMYEKKSAGKIAFKWMAPECINDRIFTTMSDVWSFGITLWEIATLARPPYPEMNNYEVVQALKTGYRMPPPDECSDDLYDIMRRCWVDSPERRPLFKDLLEELAGLAGKSTAAYLDDAAGEKPTKLADGVIERLKEDPDRPYLIPTLQRDQLPELSKHQVDLATLAEEDEDDDGLGYVEGKVATNFEEPEEQEVKETRLR</sequence>
<evidence type="ECO:0000256" key="6">
    <source>
        <dbReference type="ARBA" id="ARBA00023137"/>
    </source>
</evidence>
<dbReference type="Gene3D" id="3.80.20.20">
    <property type="entry name" value="Receptor L-domain"/>
    <property type="match status" value="2"/>
</dbReference>
<dbReference type="SUPFAM" id="SSF52058">
    <property type="entry name" value="L domain-like"/>
    <property type="match status" value="2"/>
</dbReference>
<evidence type="ECO:0000313" key="14">
    <source>
        <dbReference type="EMBL" id="EGD83638.1"/>
    </source>
</evidence>
<dbReference type="GO" id="GO:0043235">
    <property type="term" value="C:receptor complex"/>
    <property type="evidence" value="ECO:0007669"/>
    <property type="project" value="TreeGrafter"/>
</dbReference>
<dbReference type="GO" id="GO:0005886">
    <property type="term" value="C:plasma membrane"/>
    <property type="evidence" value="ECO:0007669"/>
    <property type="project" value="TreeGrafter"/>
</dbReference>
<dbReference type="InterPro" id="IPR050122">
    <property type="entry name" value="RTK"/>
</dbReference>
<dbReference type="Gene3D" id="3.30.200.20">
    <property type="entry name" value="Phosphorylase Kinase, domain 1"/>
    <property type="match status" value="1"/>
</dbReference>
<keyword evidence="5 10" id="KW-0067">ATP-binding</keyword>
<dbReference type="Pfam" id="PF01030">
    <property type="entry name" value="Recep_L_domain"/>
    <property type="match status" value="2"/>
</dbReference>
<keyword evidence="11" id="KW-0732">Signal</keyword>
<dbReference type="Pfam" id="PF14843">
    <property type="entry name" value="GF_recep_IV"/>
    <property type="match status" value="1"/>
</dbReference>
<dbReference type="PROSITE" id="PS00107">
    <property type="entry name" value="PROTEIN_KINASE_ATP"/>
    <property type="match status" value="1"/>
</dbReference>
<dbReference type="OrthoDB" id="4062651at2759"/>
<dbReference type="STRING" id="946362.F2U706"/>
<dbReference type="InterPro" id="IPR011009">
    <property type="entry name" value="Kinase-like_dom_sf"/>
</dbReference>
<gene>
    <name evidence="14" type="ORF">PTSG_04246</name>
</gene>
<evidence type="ECO:0000259" key="13">
    <source>
        <dbReference type="PROSITE" id="PS50026"/>
    </source>
</evidence>
<feature type="disulfide bond" evidence="9">
    <location>
        <begin position="866"/>
        <end position="875"/>
    </location>
</feature>
<dbReference type="PANTHER" id="PTHR24416">
    <property type="entry name" value="TYROSINE-PROTEIN KINASE RECEPTOR"/>
    <property type="match status" value="1"/>
</dbReference>
<dbReference type="InterPro" id="IPR017441">
    <property type="entry name" value="Protein_kinase_ATP_BS"/>
</dbReference>
<dbReference type="InterPro" id="IPR032778">
    <property type="entry name" value="GF_recep_IV"/>
</dbReference>
<evidence type="ECO:0000259" key="12">
    <source>
        <dbReference type="PROSITE" id="PS50011"/>
    </source>
</evidence>